<feature type="transmembrane region" description="Helical" evidence="1">
    <location>
        <begin position="89"/>
        <end position="111"/>
    </location>
</feature>
<feature type="transmembrane region" description="Helical" evidence="1">
    <location>
        <begin position="65"/>
        <end position="83"/>
    </location>
</feature>
<evidence type="ECO:0000313" key="2">
    <source>
        <dbReference type="EMBL" id="CAP38070.2"/>
    </source>
</evidence>
<reference evidence="2 3" key="2">
    <citation type="journal article" date="2011" name="PLoS Genet.">
        <title>Caenorhabditis briggsae recombinant inbred line genotypes reveal inter-strain incompatibility and the evolution of recombination.</title>
        <authorList>
            <person name="Ross J.A."/>
            <person name="Koboldt D.C."/>
            <person name="Staisch J.E."/>
            <person name="Chamberlin H.M."/>
            <person name="Gupta B.P."/>
            <person name="Miller R.D."/>
            <person name="Baird S.E."/>
            <person name="Haag E.S."/>
        </authorList>
    </citation>
    <scope>NUCLEOTIDE SEQUENCE [LARGE SCALE GENOMIC DNA]</scope>
    <source>
        <strain evidence="2 3">AF16</strain>
    </source>
</reference>
<evidence type="ECO:0000313" key="3">
    <source>
        <dbReference type="Proteomes" id="UP000008549"/>
    </source>
</evidence>
<dbReference type="HOGENOM" id="CLU_1769721_0_0_1"/>
<dbReference type="GeneID" id="8584749"/>
<evidence type="ECO:0000313" key="4">
    <source>
        <dbReference type="WormBase" id="CBG21140"/>
    </source>
</evidence>
<feature type="transmembrane region" description="Helical" evidence="1">
    <location>
        <begin position="38"/>
        <end position="58"/>
    </location>
</feature>
<dbReference type="CTD" id="8584749"/>
<dbReference type="InParanoid" id="A8XZE3"/>
<keyword evidence="1" id="KW-1133">Transmembrane helix</keyword>
<organism evidence="2 3">
    <name type="scientific">Caenorhabditis briggsae</name>
    <dbReference type="NCBI Taxonomy" id="6238"/>
    <lineage>
        <taxon>Eukaryota</taxon>
        <taxon>Metazoa</taxon>
        <taxon>Ecdysozoa</taxon>
        <taxon>Nematoda</taxon>
        <taxon>Chromadorea</taxon>
        <taxon>Rhabditida</taxon>
        <taxon>Rhabditina</taxon>
        <taxon>Rhabditomorpha</taxon>
        <taxon>Rhabditoidea</taxon>
        <taxon>Rhabditidae</taxon>
        <taxon>Peloderinae</taxon>
        <taxon>Caenorhabditis</taxon>
    </lineage>
</organism>
<keyword evidence="3" id="KW-1185">Reference proteome</keyword>
<proteinExistence type="predicted"/>
<dbReference type="OMA" id="WITFPLM"/>
<dbReference type="FunCoup" id="A8XZE3">
    <property type="interactions" value="1479"/>
</dbReference>
<keyword evidence="1" id="KW-0812">Transmembrane</keyword>
<reference evidence="2 3" key="1">
    <citation type="journal article" date="2003" name="PLoS Biol.">
        <title>The genome sequence of Caenorhabditis briggsae: a platform for comparative genomics.</title>
        <authorList>
            <person name="Stein L.D."/>
            <person name="Bao Z."/>
            <person name="Blasiar D."/>
            <person name="Blumenthal T."/>
            <person name="Brent M.R."/>
            <person name="Chen N."/>
            <person name="Chinwalla A."/>
            <person name="Clarke L."/>
            <person name="Clee C."/>
            <person name="Coghlan A."/>
            <person name="Coulson A."/>
            <person name="D'Eustachio P."/>
            <person name="Fitch D.H."/>
            <person name="Fulton L.A."/>
            <person name="Fulton R.E."/>
            <person name="Griffiths-Jones S."/>
            <person name="Harris T.W."/>
            <person name="Hillier L.W."/>
            <person name="Kamath R."/>
            <person name="Kuwabara P.E."/>
            <person name="Mardis E.R."/>
            <person name="Marra M.A."/>
            <person name="Miner T.L."/>
            <person name="Minx P."/>
            <person name="Mullikin J.C."/>
            <person name="Plumb R.W."/>
            <person name="Rogers J."/>
            <person name="Schein J.E."/>
            <person name="Sohrmann M."/>
            <person name="Spieth J."/>
            <person name="Stajich J.E."/>
            <person name="Wei C."/>
            <person name="Willey D."/>
            <person name="Wilson R.K."/>
            <person name="Durbin R."/>
            <person name="Waterston R.H."/>
        </authorList>
    </citation>
    <scope>NUCLEOTIDE SEQUENCE [LARGE SCALE GENOMIC DNA]</scope>
    <source>
        <strain evidence="2 3">AF16</strain>
    </source>
</reference>
<dbReference type="WormBase" id="CBG21140">
    <property type="protein sequence ID" value="CBP37415"/>
    <property type="gene ID" value="WBGene00039994"/>
</dbReference>
<dbReference type="Proteomes" id="UP000008549">
    <property type="component" value="Unassembled WGS sequence"/>
</dbReference>
<dbReference type="AlphaFoldDB" id="A8XZE3"/>
<dbReference type="RefSeq" id="XP_045097245.1">
    <property type="nucleotide sequence ID" value="XM_045243552.1"/>
</dbReference>
<sequence>MRPEKDSEVWTKSDEQRKRAGFEFAAEPMEVLLLFPTIYYMAGMSVLIVILSIVLWITFPLMWDYFVWSVSSTLSIGLIIFLPEYFSNIISFAIHLCYWIAFSIYIFVYIIQFAVGMSKAKNAFDEVAAGRGQSYEDSNEFRHVKTS</sequence>
<protein>
    <submittedName>
        <fullName evidence="2">Protein CBG21140</fullName>
    </submittedName>
</protein>
<keyword evidence="1" id="KW-0472">Membrane</keyword>
<dbReference type="KEGG" id="cbr:CBG_21140"/>
<name>A8XZE3_CAEBR</name>
<evidence type="ECO:0000256" key="1">
    <source>
        <dbReference type="SAM" id="Phobius"/>
    </source>
</evidence>
<dbReference type="EMBL" id="HE600975">
    <property type="protein sequence ID" value="CAP38070.2"/>
    <property type="molecule type" value="Genomic_DNA"/>
</dbReference>
<dbReference type="eggNOG" id="ENOG502TI4C">
    <property type="taxonomic scope" value="Eukaryota"/>
</dbReference>
<gene>
    <name evidence="2 4" type="ORF">CBG21140</name>
    <name evidence="2" type="ORF">CBG_21140</name>
</gene>
<accession>A8XZE3</accession>